<proteinExistence type="predicted"/>
<feature type="compositionally biased region" description="Polar residues" evidence="1">
    <location>
        <begin position="427"/>
        <end position="446"/>
    </location>
</feature>
<feature type="region of interest" description="Disordered" evidence="1">
    <location>
        <begin position="51"/>
        <end position="78"/>
    </location>
</feature>
<feature type="compositionally biased region" description="Gly residues" evidence="1">
    <location>
        <begin position="254"/>
        <end position="270"/>
    </location>
</feature>
<keyword evidence="4" id="KW-1185">Reference proteome</keyword>
<dbReference type="Pfam" id="PF20568">
    <property type="entry name" value="DUF6777"/>
    <property type="match status" value="1"/>
</dbReference>
<comment type="caution">
    <text evidence="3">The sequence shown here is derived from an EMBL/GenBank/DDBJ whole genome shotgun (WGS) entry which is preliminary data.</text>
</comment>
<feature type="compositionally biased region" description="Low complexity" evidence="1">
    <location>
        <begin position="345"/>
        <end position="367"/>
    </location>
</feature>
<organism evidence="3 4">
    <name type="scientific">Actinomycetospora cinnamomea</name>
    <dbReference type="NCBI Taxonomy" id="663609"/>
    <lineage>
        <taxon>Bacteria</taxon>
        <taxon>Bacillati</taxon>
        <taxon>Actinomycetota</taxon>
        <taxon>Actinomycetes</taxon>
        <taxon>Pseudonocardiales</taxon>
        <taxon>Pseudonocardiaceae</taxon>
        <taxon>Actinomycetospora</taxon>
    </lineage>
</organism>
<reference evidence="3 4" key="1">
    <citation type="submission" date="2018-04" db="EMBL/GenBank/DDBJ databases">
        <title>Genomic Encyclopedia of Type Strains, Phase IV (KMG-IV): sequencing the most valuable type-strain genomes for metagenomic binning, comparative biology and taxonomic classification.</title>
        <authorList>
            <person name="Goeker M."/>
        </authorList>
    </citation>
    <scope>NUCLEOTIDE SEQUENCE [LARGE SCALE GENOMIC DNA]</scope>
    <source>
        <strain evidence="3 4">DSM 45771</strain>
    </source>
</reference>
<evidence type="ECO:0000313" key="3">
    <source>
        <dbReference type="EMBL" id="PVZ04986.1"/>
    </source>
</evidence>
<feature type="region of interest" description="Disordered" evidence="1">
    <location>
        <begin position="388"/>
        <end position="446"/>
    </location>
</feature>
<protein>
    <recommendedName>
        <fullName evidence="2">DUF6777 domain-containing protein</fullName>
    </recommendedName>
</protein>
<accession>A0A2U1EYI7</accession>
<dbReference type="EMBL" id="QEKW01000016">
    <property type="protein sequence ID" value="PVZ04986.1"/>
    <property type="molecule type" value="Genomic_DNA"/>
</dbReference>
<dbReference type="AlphaFoldDB" id="A0A2U1EYI7"/>
<feature type="region of interest" description="Disordered" evidence="1">
    <location>
        <begin position="215"/>
        <end position="373"/>
    </location>
</feature>
<evidence type="ECO:0000259" key="2">
    <source>
        <dbReference type="Pfam" id="PF20568"/>
    </source>
</evidence>
<evidence type="ECO:0000256" key="1">
    <source>
        <dbReference type="SAM" id="MobiDB-lite"/>
    </source>
</evidence>
<dbReference type="InterPro" id="IPR046704">
    <property type="entry name" value="DUF6777"/>
</dbReference>
<feature type="domain" description="DUF6777" evidence="2">
    <location>
        <begin position="64"/>
        <end position="224"/>
    </location>
</feature>
<name>A0A2U1EYI7_9PSEU</name>
<evidence type="ECO:0000313" key="4">
    <source>
        <dbReference type="Proteomes" id="UP000245639"/>
    </source>
</evidence>
<dbReference type="Proteomes" id="UP000245639">
    <property type="component" value="Unassembled WGS sequence"/>
</dbReference>
<gene>
    <name evidence="3" type="ORF">C8D89_11692</name>
</gene>
<sequence length="446" mass="44648">MIAIVVLALLVAALGGAIVARETGAPTGVALEPVGTTGTAPFMDAVGTDVPDVRPVANTGGRRDGRSPGLYGSAGSGGVCDRGQLTRSLARHPDRAAGWASVLGLRDASTTTISRYVEGLTSVVLRSDTFVTNHGWVGGRVNAWPAVLQAGTTVLVDRYGNPVIRCACGNPLAAPRSYSSIAYIGPQWTSFSSSSVTVIDHQTTTVTNDYTVVDVHTGHGHRRPGGTDGGDDVTVNVSVTFPPPVNEPDEDSDGGSGDGADQGSSGGSDGGADQSNEDATNQDADEDSDQSPGQEAGQEAGQSSGDTAREGRNPSAQRGAAPRLAETPPPAESEPGVSVAVPDVAATTGTTTTTTPPSSTPATPTTADLAGSWTASDACGLPAELVLDGAGSYSGNPAGGSYSVSTGGLVLSPDRSPATRFAPSDADGTSWTATGNPDCTLTQASG</sequence>